<dbReference type="Proteomes" id="UP000249467">
    <property type="component" value="Unassembled WGS sequence"/>
</dbReference>
<accession>A0A2W4W9E2</accession>
<evidence type="ECO:0000313" key="2">
    <source>
        <dbReference type="Proteomes" id="UP000249467"/>
    </source>
</evidence>
<reference evidence="1 2" key="2">
    <citation type="submission" date="2018-06" db="EMBL/GenBank/DDBJ databases">
        <title>Metagenomic assembly of (sub)arctic Cyanobacteria and their associated microbiome from non-axenic cultures.</title>
        <authorList>
            <person name="Baurain D."/>
        </authorList>
    </citation>
    <scope>NUCLEOTIDE SEQUENCE [LARGE SCALE GENOMIC DNA]</scope>
    <source>
        <strain evidence="1">ULC066bin1</strain>
    </source>
</reference>
<dbReference type="Pfam" id="PF24172">
    <property type="entry name" value="CdiI_ImmP"/>
    <property type="match status" value="1"/>
</dbReference>
<evidence type="ECO:0000313" key="1">
    <source>
        <dbReference type="EMBL" id="PZO39867.1"/>
    </source>
</evidence>
<comment type="caution">
    <text evidence="1">The sequence shown here is derived from an EMBL/GenBank/DDBJ whole genome shotgun (WGS) entry which is preliminary data.</text>
</comment>
<protein>
    <submittedName>
        <fullName evidence="1">Uncharacterized protein</fullName>
    </submittedName>
</protein>
<proteinExistence type="predicted"/>
<reference evidence="1 2" key="1">
    <citation type="submission" date="2018-04" db="EMBL/GenBank/DDBJ databases">
        <authorList>
            <person name="Go L.Y."/>
            <person name="Mitchell J.A."/>
        </authorList>
    </citation>
    <scope>NUCLEOTIDE SEQUENCE [LARGE SCALE GENOMIC DNA]</scope>
    <source>
        <strain evidence="1">ULC066bin1</strain>
    </source>
</reference>
<sequence length="165" mass="19034">MEASERKVKLAQKLAEFRTRSQLEAAQKLLIELGIPLESCDIFLPKTPDCDRLETWLSKSFPWSFGQINWTQVKGSICLNWHSYDEVDSIFHQLCQSQQLGNSVINAMWFSAHHPVLEMQMELVRASLTKILVEDWDTWVFDPAAGWCIEIYHEGSICYGKPVND</sequence>
<name>A0A2W4W9E2_9CYAN</name>
<organism evidence="1 2">
    <name type="scientific">Pseudanabaena frigida</name>
    <dbReference type="NCBI Taxonomy" id="945775"/>
    <lineage>
        <taxon>Bacteria</taxon>
        <taxon>Bacillati</taxon>
        <taxon>Cyanobacteriota</taxon>
        <taxon>Cyanophyceae</taxon>
        <taxon>Pseudanabaenales</taxon>
        <taxon>Pseudanabaenaceae</taxon>
        <taxon>Pseudanabaena</taxon>
    </lineage>
</organism>
<dbReference type="InterPro" id="IPR049585">
    <property type="entry name" value="CdiI_EcoliA0-like"/>
</dbReference>
<gene>
    <name evidence="1" type="ORF">DCF19_13360</name>
</gene>
<dbReference type="AlphaFoldDB" id="A0A2W4W9E2"/>
<dbReference type="EMBL" id="QBML01000016">
    <property type="protein sequence ID" value="PZO39867.1"/>
    <property type="molecule type" value="Genomic_DNA"/>
</dbReference>